<accession>A0A6M0RVH9</accession>
<organism evidence="1 2">
    <name type="scientific">Adonisia turfae CCMR0081</name>
    <dbReference type="NCBI Taxonomy" id="2292702"/>
    <lineage>
        <taxon>Bacteria</taxon>
        <taxon>Bacillati</taxon>
        <taxon>Cyanobacteriota</taxon>
        <taxon>Adonisia</taxon>
        <taxon>Adonisia turfae</taxon>
    </lineage>
</organism>
<sequence length="91" mass="10193">MNSNPTSGNKTLNYRLRTNQQGICLDVWEDSHAFTPGQASYRFFVTYQLKSADDAQAILDRYLIANDMYHAVPSNDAVTPIHLRTLAGSQS</sequence>
<evidence type="ECO:0000313" key="1">
    <source>
        <dbReference type="EMBL" id="NEZ60179.1"/>
    </source>
</evidence>
<protein>
    <submittedName>
        <fullName evidence="1">Uncharacterized protein</fullName>
    </submittedName>
</protein>
<dbReference type="Proteomes" id="UP000481033">
    <property type="component" value="Unassembled WGS sequence"/>
</dbReference>
<reference evidence="1 2" key="1">
    <citation type="journal article" date="2020" name="Microb. Ecol.">
        <title>Ecogenomics of the Marine Benthic Filamentous Cyanobacterium Adonisia.</title>
        <authorList>
            <person name="Walter J.M."/>
            <person name="Coutinho F.H."/>
            <person name="Leomil L."/>
            <person name="Hargreaves P.I."/>
            <person name="Campeao M.E."/>
            <person name="Vieira V.V."/>
            <person name="Silva B.S."/>
            <person name="Fistarol G.O."/>
            <person name="Salomon P.S."/>
            <person name="Sawabe T."/>
            <person name="Mino S."/>
            <person name="Hosokawa M."/>
            <person name="Miyashita H."/>
            <person name="Maruyama F."/>
            <person name="van Verk M.C."/>
            <person name="Dutilh B.E."/>
            <person name="Thompson C.C."/>
            <person name="Thompson F.L."/>
        </authorList>
    </citation>
    <scope>NUCLEOTIDE SEQUENCE [LARGE SCALE GENOMIC DNA]</scope>
    <source>
        <strain evidence="1 2">CCMR0081</strain>
    </source>
</reference>
<keyword evidence="2" id="KW-1185">Reference proteome</keyword>
<gene>
    <name evidence="1" type="ORF">DXZ20_31945</name>
</gene>
<dbReference type="RefSeq" id="WP_163659922.1">
    <property type="nucleotide sequence ID" value="NZ_QXHD01000004.1"/>
</dbReference>
<proteinExistence type="predicted"/>
<dbReference type="AlphaFoldDB" id="A0A6M0RVH9"/>
<evidence type="ECO:0000313" key="2">
    <source>
        <dbReference type="Proteomes" id="UP000481033"/>
    </source>
</evidence>
<comment type="caution">
    <text evidence="1">The sequence shown here is derived from an EMBL/GenBank/DDBJ whole genome shotgun (WGS) entry which is preliminary data.</text>
</comment>
<dbReference type="EMBL" id="QXHD01000004">
    <property type="protein sequence ID" value="NEZ60179.1"/>
    <property type="molecule type" value="Genomic_DNA"/>
</dbReference>
<name>A0A6M0RVH9_9CYAN</name>